<reference evidence="1 2" key="1">
    <citation type="submission" date="2021-06" db="EMBL/GenBank/DDBJ databases">
        <title>Actinomycetes sequencing.</title>
        <authorList>
            <person name="Shan Q."/>
        </authorList>
    </citation>
    <scope>NUCLEOTIDE SEQUENCE [LARGE SCALE GENOMIC DNA]</scope>
    <source>
        <strain evidence="1 2">NEAU-G5</strain>
    </source>
</reference>
<proteinExistence type="predicted"/>
<gene>
    <name evidence="1" type="ORF">KO481_40235</name>
</gene>
<accession>A0ABS6BE95</accession>
<organism evidence="1 2">
    <name type="scientific">Nocardia albiluteola</name>
    <dbReference type="NCBI Taxonomy" id="2842303"/>
    <lineage>
        <taxon>Bacteria</taxon>
        <taxon>Bacillati</taxon>
        <taxon>Actinomycetota</taxon>
        <taxon>Actinomycetes</taxon>
        <taxon>Mycobacteriales</taxon>
        <taxon>Nocardiaceae</taxon>
        <taxon>Nocardia</taxon>
    </lineage>
</organism>
<evidence type="ECO:0000313" key="2">
    <source>
        <dbReference type="Proteomes" id="UP000733379"/>
    </source>
</evidence>
<protein>
    <recommendedName>
        <fullName evidence="3">N-acetyltransferase domain-containing protein</fullName>
    </recommendedName>
</protein>
<dbReference type="RefSeq" id="WP_215923819.1">
    <property type="nucleotide sequence ID" value="NZ_JAHKNI010000025.1"/>
</dbReference>
<dbReference type="EMBL" id="JAHKNI010000025">
    <property type="protein sequence ID" value="MBU3067735.1"/>
    <property type="molecule type" value="Genomic_DNA"/>
</dbReference>
<keyword evidence="2" id="KW-1185">Reference proteome</keyword>
<name>A0ABS6BE95_9NOCA</name>
<evidence type="ECO:0008006" key="3">
    <source>
        <dbReference type="Google" id="ProtNLM"/>
    </source>
</evidence>
<comment type="caution">
    <text evidence="1">The sequence shown here is derived from an EMBL/GenBank/DDBJ whole genome shotgun (WGS) entry which is preliminary data.</text>
</comment>
<sequence>MLEPLLRLSSRDPGVRMETVRCADLTAERLHELHRLANQLAAEDLEHFAAHAETCTLVNVFRRADTGEIVGFQFWTTVPIDLPRSHIIAGGKLRMLPEFRNRGLHLLAGLEFFLRTKLRHPLTRHYRVSLASIFGFVSLTGSLAEYTMFGGTGEPRALREAVIAWARRSDFVFRPESGLFFVDIFTTEETLRRYPDSFFEKPGARAYIAANPEFRTNGSYVAFWFRFTPRNLLAMCRAVARKL</sequence>
<evidence type="ECO:0000313" key="1">
    <source>
        <dbReference type="EMBL" id="MBU3067735.1"/>
    </source>
</evidence>
<dbReference type="Proteomes" id="UP000733379">
    <property type="component" value="Unassembled WGS sequence"/>
</dbReference>